<feature type="coiled-coil region" evidence="1">
    <location>
        <begin position="261"/>
        <end position="299"/>
    </location>
</feature>
<dbReference type="Proteomes" id="UP000236642">
    <property type="component" value="Unassembled WGS sequence"/>
</dbReference>
<feature type="coiled-coil region" evidence="1">
    <location>
        <begin position="30"/>
        <end position="64"/>
    </location>
</feature>
<protein>
    <submittedName>
        <fullName evidence="2">Chromosome partition protein Smc</fullName>
    </submittedName>
</protein>
<gene>
    <name evidence="2" type="primary">smc_2</name>
    <name evidence="2" type="ORF">HRbin22_00143</name>
</gene>
<feature type="coiled-coil region" evidence="1">
    <location>
        <begin position="125"/>
        <end position="163"/>
    </location>
</feature>
<evidence type="ECO:0000256" key="1">
    <source>
        <dbReference type="SAM" id="Coils"/>
    </source>
</evidence>
<evidence type="ECO:0000313" key="2">
    <source>
        <dbReference type="EMBL" id="GBD07917.1"/>
    </source>
</evidence>
<proteinExistence type="predicted"/>
<dbReference type="AlphaFoldDB" id="A0A2H5Y3A6"/>
<organism evidence="2 3">
    <name type="scientific">Candidatus Thermoflexus japonica</name>
    <dbReference type="NCBI Taxonomy" id="2035417"/>
    <lineage>
        <taxon>Bacteria</taxon>
        <taxon>Bacillati</taxon>
        <taxon>Chloroflexota</taxon>
        <taxon>Thermoflexia</taxon>
        <taxon>Thermoflexales</taxon>
        <taxon>Thermoflexaceae</taxon>
        <taxon>Thermoflexus</taxon>
    </lineage>
</organism>
<reference evidence="3" key="1">
    <citation type="submission" date="2017-09" db="EMBL/GenBank/DDBJ databases">
        <title>Metaegenomics of thermophilic ammonia-oxidizing enrichment culture.</title>
        <authorList>
            <person name="Kato S."/>
            <person name="Suzuki K."/>
        </authorList>
    </citation>
    <scope>NUCLEOTIDE SEQUENCE [LARGE SCALE GENOMIC DNA]</scope>
</reference>
<dbReference type="EMBL" id="BEHY01000002">
    <property type="protein sequence ID" value="GBD07917.1"/>
    <property type="molecule type" value="Genomic_DNA"/>
</dbReference>
<sequence>MQPQFEMELAQTRQTVLWLEQERRKDKETIALLQQRVDQLTALLDQAREQIRQLTEALAAIQAQTARPVQLESLFTRLREEMTAILDRRLGELERQFREGQTALQLQVSDLQRSVHALQEFAPRLERAEHELAFRRAEQDRLLQQVQAQARRIEEIGRALEETRPRLTYLEEQARQTARRVADVEQGQVDQRKRTEELAQRALRLEEELQKQPRRFEPIEIRLEELEGHIEALRLTDLQHGQAFRRLEQHVEERLARIEDYHAALHQLQDLARESRQALEELQTLREGWEHRLKEMTELLRLNEARLKQEWDEWQTAQEKRFHQLNLLREERWAEHNREHRALEGRVEHLERQWPRLEQILRGLLEEQEEWARHLRDGARSWIQNHEQRMNRLKQSLKDPSGVG</sequence>
<comment type="caution">
    <text evidence="2">The sequence shown here is derived from an EMBL/GenBank/DDBJ whole genome shotgun (WGS) entry which is preliminary data.</text>
</comment>
<keyword evidence="1" id="KW-0175">Coiled coil</keyword>
<name>A0A2H5Y3A6_9CHLR</name>
<accession>A0A2H5Y3A6</accession>
<evidence type="ECO:0000313" key="3">
    <source>
        <dbReference type="Proteomes" id="UP000236642"/>
    </source>
</evidence>